<dbReference type="InterPro" id="IPR020471">
    <property type="entry name" value="AKR"/>
</dbReference>
<keyword evidence="2" id="KW-0521">NADP</keyword>
<evidence type="ECO:0000313" key="5">
    <source>
        <dbReference type="EMBL" id="ETJ04120.1"/>
    </source>
</evidence>
<feature type="domain" description="NADP-dependent oxidoreductase" evidence="4">
    <location>
        <begin position="6"/>
        <end position="66"/>
    </location>
</feature>
<dbReference type="InterPro" id="IPR023210">
    <property type="entry name" value="NADP_OxRdtase_dom"/>
</dbReference>
<evidence type="ECO:0000256" key="3">
    <source>
        <dbReference type="ARBA" id="ARBA00023002"/>
    </source>
</evidence>
<dbReference type="EMBL" id="AZLV01000742">
    <property type="protein sequence ID" value="ETJ04120.1"/>
    <property type="molecule type" value="Genomic_DNA"/>
</dbReference>
<dbReference type="Gene3D" id="3.20.20.100">
    <property type="entry name" value="NADP-dependent oxidoreductase domain"/>
    <property type="match status" value="1"/>
</dbReference>
<organism evidence="5 6">
    <name type="scientific">Actinomyces urogenitalis DORA_12</name>
    <dbReference type="NCBI Taxonomy" id="1403939"/>
    <lineage>
        <taxon>Bacteria</taxon>
        <taxon>Bacillati</taxon>
        <taxon>Actinomycetota</taxon>
        <taxon>Actinomycetes</taxon>
        <taxon>Actinomycetales</taxon>
        <taxon>Actinomycetaceae</taxon>
        <taxon>Actinomyces</taxon>
    </lineage>
</organism>
<dbReference type="Proteomes" id="UP000018852">
    <property type="component" value="Unassembled WGS sequence"/>
</dbReference>
<proteinExistence type="inferred from homology"/>
<dbReference type="AlphaFoldDB" id="W1VGY1"/>
<keyword evidence="3" id="KW-0560">Oxidoreductase</keyword>
<gene>
    <name evidence="5" type="ORF">Q605_AUC00742G0001</name>
</gene>
<dbReference type="GO" id="GO:0016616">
    <property type="term" value="F:oxidoreductase activity, acting on the CH-OH group of donors, NAD or NADP as acceptor"/>
    <property type="evidence" value="ECO:0007669"/>
    <property type="project" value="UniProtKB-ARBA"/>
</dbReference>
<evidence type="ECO:0000313" key="6">
    <source>
        <dbReference type="Proteomes" id="UP000018852"/>
    </source>
</evidence>
<evidence type="ECO:0000256" key="2">
    <source>
        <dbReference type="ARBA" id="ARBA00022857"/>
    </source>
</evidence>
<dbReference type="PANTHER" id="PTHR43827">
    <property type="entry name" value="2,5-DIKETO-D-GLUCONIC ACID REDUCTASE"/>
    <property type="match status" value="1"/>
</dbReference>
<dbReference type="SUPFAM" id="SSF51430">
    <property type="entry name" value="NAD(P)-linked oxidoreductase"/>
    <property type="match status" value="1"/>
</dbReference>
<comment type="similarity">
    <text evidence="1">Belongs to the aldo/keto reductase family.</text>
</comment>
<dbReference type="PANTHER" id="PTHR43827:SF3">
    <property type="entry name" value="NADP-DEPENDENT OXIDOREDUCTASE DOMAIN-CONTAINING PROTEIN"/>
    <property type="match status" value="1"/>
</dbReference>
<feature type="non-terminal residue" evidence="5">
    <location>
        <position position="1"/>
    </location>
</feature>
<evidence type="ECO:0000259" key="4">
    <source>
        <dbReference type="Pfam" id="PF00248"/>
    </source>
</evidence>
<reference evidence="5 6" key="1">
    <citation type="submission" date="2013-12" db="EMBL/GenBank/DDBJ databases">
        <title>A Varibaculum cambriense genome reconstructed from a premature infant gut community with otherwise low bacterial novelty that shifts toward anaerobic metabolism during the third week of life.</title>
        <authorList>
            <person name="Brown C.T."/>
            <person name="Sharon I."/>
            <person name="Thomas B.C."/>
            <person name="Castelle C.J."/>
            <person name="Morowitz M.J."/>
            <person name="Banfield J.F."/>
        </authorList>
    </citation>
    <scope>NUCLEOTIDE SEQUENCE [LARGE SCALE GENOMIC DNA]</scope>
    <source>
        <strain evidence="6">DORA_12</strain>
    </source>
</reference>
<name>W1VGY1_9ACTO</name>
<protein>
    <submittedName>
        <fullName evidence="5">2,5-didehydrogluconate reductase</fullName>
    </submittedName>
</protein>
<accession>W1VGY1</accession>
<dbReference type="Pfam" id="PF00248">
    <property type="entry name" value="Aldo_ket_red"/>
    <property type="match status" value="1"/>
</dbReference>
<sequence>SLLAEPAIVAAAARTGATQAQVVLAWHLAEGNVIFPKTLNPAHMADNLAAASIELSHDEVDAINAIPQQAYYTVPDQAPEWVWGPNDYSQQV</sequence>
<comment type="caution">
    <text evidence="5">The sequence shown here is derived from an EMBL/GenBank/DDBJ whole genome shotgun (WGS) entry which is preliminary data.</text>
</comment>
<dbReference type="InterPro" id="IPR036812">
    <property type="entry name" value="NAD(P)_OxRdtase_dom_sf"/>
</dbReference>
<evidence type="ECO:0000256" key="1">
    <source>
        <dbReference type="ARBA" id="ARBA00007905"/>
    </source>
</evidence>
<dbReference type="PATRIC" id="fig|1403939.3.peg.953"/>